<feature type="transmembrane region" description="Helical" evidence="1">
    <location>
        <begin position="62"/>
        <end position="80"/>
    </location>
</feature>
<organism evidence="3 4">
    <name type="scientific">Eubacterium segne</name>
    <dbReference type="NCBI Taxonomy" id="2763045"/>
    <lineage>
        <taxon>Bacteria</taxon>
        <taxon>Bacillati</taxon>
        <taxon>Bacillota</taxon>
        <taxon>Clostridia</taxon>
        <taxon>Eubacteriales</taxon>
        <taxon>Eubacteriaceae</taxon>
        <taxon>Eubacterium</taxon>
    </lineage>
</organism>
<accession>A0ABR7F1Y2</accession>
<protein>
    <submittedName>
        <fullName evidence="3">DUF4231 domain-containing protein</fullName>
    </submittedName>
</protein>
<evidence type="ECO:0000313" key="4">
    <source>
        <dbReference type="Proteomes" id="UP000597877"/>
    </source>
</evidence>
<evidence type="ECO:0000256" key="1">
    <source>
        <dbReference type="SAM" id="Phobius"/>
    </source>
</evidence>
<keyword evidence="4" id="KW-1185">Reference proteome</keyword>
<dbReference type="Proteomes" id="UP000597877">
    <property type="component" value="Unassembled WGS sequence"/>
</dbReference>
<sequence length="175" mass="20123">MDSIVKQLKQFKADAIYEKKKHYNAAERKRRYYRTLSFIQIFLNAITGTTLLTVVFGKGSKIAEIIALILTIIATILASIQKIGDYEKQAQGNAKVADMYLRISKKISLMLNFIKDKMLSEQDIMKRAEEIQSEISQANEMGSQFPTNQRDYNKAKNGIQNGEENYTIEELDLWE</sequence>
<keyword evidence="1" id="KW-0812">Transmembrane</keyword>
<dbReference type="Pfam" id="PF18186">
    <property type="entry name" value="SLATT_4"/>
    <property type="match status" value="1"/>
</dbReference>
<dbReference type="EMBL" id="JACOOZ010000004">
    <property type="protein sequence ID" value="MBC5667608.1"/>
    <property type="molecule type" value="Genomic_DNA"/>
</dbReference>
<evidence type="ECO:0000259" key="2">
    <source>
        <dbReference type="Pfam" id="PF18186"/>
    </source>
</evidence>
<keyword evidence="1" id="KW-0472">Membrane</keyword>
<dbReference type="InterPro" id="IPR040811">
    <property type="entry name" value="SLATT_4"/>
</dbReference>
<dbReference type="NCBIfam" id="NF033632">
    <property type="entry name" value="SLATT_4"/>
    <property type="match status" value="1"/>
</dbReference>
<dbReference type="RefSeq" id="WP_118589426.1">
    <property type="nucleotide sequence ID" value="NZ_JACOOZ010000004.1"/>
</dbReference>
<feature type="transmembrane region" description="Helical" evidence="1">
    <location>
        <begin position="36"/>
        <end position="56"/>
    </location>
</feature>
<name>A0ABR7F1Y2_9FIRM</name>
<proteinExistence type="predicted"/>
<evidence type="ECO:0000313" key="3">
    <source>
        <dbReference type="EMBL" id="MBC5667608.1"/>
    </source>
</evidence>
<feature type="domain" description="SMODS and SLOG-associating 2TM effector" evidence="2">
    <location>
        <begin position="6"/>
        <end position="165"/>
    </location>
</feature>
<reference evidence="3 4" key="1">
    <citation type="submission" date="2020-08" db="EMBL/GenBank/DDBJ databases">
        <title>Genome public.</title>
        <authorList>
            <person name="Liu C."/>
            <person name="Sun Q."/>
        </authorList>
    </citation>
    <scope>NUCLEOTIDE SEQUENCE [LARGE SCALE GENOMIC DNA]</scope>
    <source>
        <strain evidence="3 4">BX4</strain>
    </source>
</reference>
<comment type="caution">
    <text evidence="3">The sequence shown here is derived from an EMBL/GenBank/DDBJ whole genome shotgun (WGS) entry which is preliminary data.</text>
</comment>
<keyword evidence="1" id="KW-1133">Transmembrane helix</keyword>
<gene>
    <name evidence="3" type="ORF">H8S00_06395</name>
</gene>